<dbReference type="GO" id="GO:0003700">
    <property type="term" value="F:DNA-binding transcription factor activity"/>
    <property type="evidence" value="ECO:0007669"/>
    <property type="project" value="InterPro"/>
</dbReference>
<dbReference type="RefSeq" id="WP_117604383.1">
    <property type="nucleotide sequence ID" value="NZ_CATZTT010000001.1"/>
</dbReference>
<accession>A0A3E5FT52</accession>
<protein>
    <submittedName>
        <fullName evidence="2">MarR family transcriptional regulator</fullName>
    </submittedName>
</protein>
<dbReference type="InterPro" id="IPR036390">
    <property type="entry name" value="WH_DNA-bd_sf"/>
</dbReference>
<evidence type="ECO:0000313" key="3">
    <source>
        <dbReference type="Proteomes" id="UP000261087"/>
    </source>
</evidence>
<feature type="domain" description="HTH marR-type" evidence="1">
    <location>
        <begin position="32"/>
        <end position="99"/>
    </location>
</feature>
<dbReference type="InterPro" id="IPR036388">
    <property type="entry name" value="WH-like_DNA-bd_sf"/>
</dbReference>
<comment type="caution">
    <text evidence="2">The sequence shown here is derived from an EMBL/GenBank/DDBJ whole genome shotgun (WGS) entry which is preliminary data.</text>
</comment>
<dbReference type="SUPFAM" id="SSF46785">
    <property type="entry name" value="Winged helix' DNA-binding domain"/>
    <property type="match status" value="1"/>
</dbReference>
<evidence type="ECO:0000259" key="1">
    <source>
        <dbReference type="Pfam" id="PF13463"/>
    </source>
</evidence>
<proteinExistence type="predicted"/>
<name>A0A3E5FT52_9FIRM</name>
<dbReference type="Pfam" id="PF13463">
    <property type="entry name" value="HTH_27"/>
    <property type="match status" value="1"/>
</dbReference>
<evidence type="ECO:0000313" key="2">
    <source>
        <dbReference type="EMBL" id="RGO14083.1"/>
    </source>
</evidence>
<reference evidence="2 3" key="1">
    <citation type="submission" date="2018-08" db="EMBL/GenBank/DDBJ databases">
        <title>A genome reference for cultivated species of the human gut microbiota.</title>
        <authorList>
            <person name="Zou Y."/>
            <person name="Xue W."/>
            <person name="Luo G."/>
        </authorList>
    </citation>
    <scope>NUCLEOTIDE SEQUENCE [LARGE SCALE GENOMIC DNA]</scope>
    <source>
        <strain evidence="2 3">OM02-6</strain>
    </source>
</reference>
<dbReference type="AlphaFoldDB" id="A0A3E5FT52"/>
<dbReference type="InterPro" id="IPR000835">
    <property type="entry name" value="HTH_MarR-typ"/>
</dbReference>
<dbReference type="Proteomes" id="UP000261087">
    <property type="component" value="Unassembled WGS sequence"/>
</dbReference>
<sequence>MTEPQWQTLGKNIQLFHSFARMILTQEKLRSLTANEMEIISHIYLSKEHQTPLSISQATNMKKEAVSRSLKNLFNKKLLNKIKCPSDERSYYLIITPKGLLEMNKNYQILLKPYIFLKQELGEEPFYNLIQSIEKANSLFKLYKEMENIDEIL</sequence>
<dbReference type="EMBL" id="QSVF01000001">
    <property type="protein sequence ID" value="RGO14083.1"/>
    <property type="molecule type" value="Genomic_DNA"/>
</dbReference>
<dbReference type="Gene3D" id="1.10.10.10">
    <property type="entry name" value="Winged helix-like DNA-binding domain superfamily/Winged helix DNA-binding domain"/>
    <property type="match status" value="1"/>
</dbReference>
<organism evidence="2 3">
    <name type="scientific">Thomasclavelia spiroformis</name>
    <dbReference type="NCBI Taxonomy" id="29348"/>
    <lineage>
        <taxon>Bacteria</taxon>
        <taxon>Bacillati</taxon>
        <taxon>Bacillota</taxon>
        <taxon>Erysipelotrichia</taxon>
        <taxon>Erysipelotrichales</taxon>
        <taxon>Coprobacillaceae</taxon>
        <taxon>Thomasclavelia</taxon>
    </lineage>
</organism>
<gene>
    <name evidence="2" type="ORF">DXB31_00325</name>
</gene>